<feature type="binding site" evidence="7">
    <location>
        <position position="171"/>
    </location>
    <ligand>
        <name>3-phosphoshikimate</name>
        <dbReference type="ChEBI" id="CHEBI:145989"/>
    </ligand>
</feature>
<dbReference type="GO" id="GO:0009423">
    <property type="term" value="P:chorismate biosynthetic process"/>
    <property type="evidence" value="ECO:0007669"/>
    <property type="project" value="UniProtKB-UniRule"/>
</dbReference>
<evidence type="ECO:0000259" key="8">
    <source>
        <dbReference type="Pfam" id="PF00275"/>
    </source>
</evidence>
<feature type="binding site" evidence="7">
    <location>
        <position position="169"/>
    </location>
    <ligand>
        <name>3-phosphoshikimate</name>
        <dbReference type="ChEBI" id="CHEBI:145989"/>
    </ligand>
</feature>
<feature type="binding site" evidence="7">
    <location>
        <position position="21"/>
    </location>
    <ligand>
        <name>3-phosphoshikimate</name>
        <dbReference type="ChEBI" id="CHEBI:145989"/>
    </ligand>
</feature>
<keyword evidence="3 7" id="KW-0028">Amino-acid biosynthesis</keyword>
<dbReference type="NCBIfam" id="TIGR01356">
    <property type="entry name" value="aroA"/>
    <property type="match status" value="1"/>
</dbReference>
<keyword evidence="10" id="KW-1185">Reference proteome</keyword>
<keyword evidence="7" id="KW-0963">Cytoplasm</keyword>
<dbReference type="InterPro" id="IPR006264">
    <property type="entry name" value="EPSP_synthase"/>
</dbReference>
<dbReference type="SUPFAM" id="SSF55205">
    <property type="entry name" value="EPT/RTPC-like"/>
    <property type="match status" value="1"/>
</dbReference>
<dbReference type="EC" id="2.5.1.19" evidence="7"/>
<keyword evidence="4 7" id="KW-0808">Transferase</keyword>
<dbReference type="PIRSF" id="PIRSF000505">
    <property type="entry name" value="EPSPS"/>
    <property type="match status" value="1"/>
</dbReference>
<feature type="binding site" evidence="7">
    <location>
        <position position="22"/>
    </location>
    <ligand>
        <name>3-phosphoshikimate</name>
        <dbReference type="ChEBI" id="CHEBI:145989"/>
    </ligand>
</feature>
<evidence type="ECO:0000256" key="6">
    <source>
        <dbReference type="ARBA" id="ARBA00044633"/>
    </source>
</evidence>
<comment type="subunit">
    <text evidence="7">Monomer.</text>
</comment>
<dbReference type="UniPathway" id="UPA00053">
    <property type="reaction ID" value="UER00089"/>
</dbReference>
<dbReference type="AlphaFoldDB" id="A0A1T5LZG6"/>
<feature type="binding site" evidence="7">
    <location>
        <position position="311"/>
    </location>
    <ligand>
        <name>3-phosphoshikimate</name>
        <dbReference type="ChEBI" id="CHEBI:145989"/>
    </ligand>
</feature>
<feature type="binding site" evidence="7">
    <location>
        <position position="26"/>
    </location>
    <ligand>
        <name>3-phosphoshikimate</name>
        <dbReference type="ChEBI" id="CHEBI:145989"/>
    </ligand>
</feature>
<comment type="pathway">
    <text evidence="1 7">Metabolic intermediate biosynthesis; chorismate biosynthesis; chorismate from D-erythrose 4-phosphate and phosphoenolpyruvate: step 6/7.</text>
</comment>
<evidence type="ECO:0000256" key="5">
    <source>
        <dbReference type="ARBA" id="ARBA00023141"/>
    </source>
</evidence>
<evidence type="ECO:0000313" key="9">
    <source>
        <dbReference type="EMBL" id="SKC81283.1"/>
    </source>
</evidence>
<feature type="binding site" evidence="7">
    <location>
        <position position="98"/>
    </location>
    <ligand>
        <name>phosphoenolpyruvate</name>
        <dbReference type="ChEBI" id="CHEBI:58702"/>
    </ligand>
</feature>
<gene>
    <name evidence="7" type="primary">aroA</name>
    <name evidence="9" type="ORF">SAMN02194393_03589</name>
</gene>
<dbReference type="HAMAP" id="MF_00210">
    <property type="entry name" value="EPSP_synth"/>
    <property type="match status" value="1"/>
</dbReference>
<reference evidence="9 10" key="1">
    <citation type="submission" date="2017-02" db="EMBL/GenBank/DDBJ databases">
        <authorList>
            <person name="Peterson S.W."/>
        </authorList>
    </citation>
    <scope>NUCLEOTIDE SEQUENCE [LARGE SCALE GENOMIC DNA]</scope>
    <source>
        <strain evidence="9 10">M1</strain>
    </source>
</reference>
<evidence type="ECO:0000256" key="1">
    <source>
        <dbReference type="ARBA" id="ARBA00004811"/>
    </source>
</evidence>
<feature type="binding site" evidence="7">
    <location>
        <position position="197"/>
    </location>
    <ligand>
        <name>3-phosphoshikimate</name>
        <dbReference type="ChEBI" id="CHEBI:145989"/>
    </ligand>
</feature>
<dbReference type="InterPro" id="IPR036968">
    <property type="entry name" value="Enolpyruvate_Tfrase_sf"/>
</dbReference>
<dbReference type="Gene3D" id="3.65.10.10">
    <property type="entry name" value="Enolpyruvate transferase domain"/>
    <property type="match status" value="2"/>
</dbReference>
<dbReference type="PANTHER" id="PTHR21090">
    <property type="entry name" value="AROM/DEHYDROQUINATE SYNTHASE"/>
    <property type="match status" value="1"/>
</dbReference>
<feature type="binding site" evidence="7">
    <location>
        <position position="342"/>
    </location>
    <ligand>
        <name>phosphoenolpyruvate</name>
        <dbReference type="ChEBI" id="CHEBI:58702"/>
    </ligand>
</feature>
<feature type="active site" description="Proton acceptor" evidence="7">
    <location>
        <position position="311"/>
    </location>
</feature>
<comment type="function">
    <text evidence="7">Catalyzes the transfer of the enolpyruvyl moiety of phosphoenolpyruvate (PEP) to the 5-hydroxyl of shikimate-3-phosphate (S3P) to produce enolpyruvyl shikimate-3-phosphate and inorganic phosphate.</text>
</comment>
<evidence type="ECO:0000256" key="2">
    <source>
        <dbReference type="ARBA" id="ARBA00009948"/>
    </source>
</evidence>
<dbReference type="CDD" id="cd01556">
    <property type="entry name" value="EPSP_synthase"/>
    <property type="match status" value="1"/>
</dbReference>
<organism evidence="9 10">
    <name type="scientific">Maledivibacter halophilus</name>
    <dbReference type="NCBI Taxonomy" id="36842"/>
    <lineage>
        <taxon>Bacteria</taxon>
        <taxon>Bacillati</taxon>
        <taxon>Bacillota</taxon>
        <taxon>Clostridia</taxon>
        <taxon>Peptostreptococcales</taxon>
        <taxon>Caminicellaceae</taxon>
        <taxon>Maledivibacter</taxon>
    </lineage>
</organism>
<dbReference type="EMBL" id="FUZT01000009">
    <property type="protein sequence ID" value="SKC81283.1"/>
    <property type="molecule type" value="Genomic_DNA"/>
</dbReference>
<feature type="binding site" evidence="7">
    <location>
        <position position="126"/>
    </location>
    <ligand>
        <name>phosphoenolpyruvate</name>
        <dbReference type="ChEBI" id="CHEBI:58702"/>
    </ligand>
</feature>
<protein>
    <recommendedName>
        <fullName evidence="7">3-phosphoshikimate 1-carboxyvinyltransferase</fullName>
        <ecNumber evidence="7">2.5.1.19</ecNumber>
    </recommendedName>
    <alternativeName>
        <fullName evidence="7">5-enolpyruvylshikimate-3-phosphate synthase</fullName>
        <shortName evidence="7">EPSP synthase</shortName>
        <shortName evidence="7">EPSPS</shortName>
    </alternativeName>
</protein>
<dbReference type="PROSITE" id="PS00885">
    <property type="entry name" value="EPSP_SYNTHASE_2"/>
    <property type="match status" value="1"/>
</dbReference>
<dbReference type="GO" id="GO:0009073">
    <property type="term" value="P:aromatic amino acid family biosynthetic process"/>
    <property type="evidence" value="ECO:0007669"/>
    <property type="project" value="UniProtKB-KW"/>
</dbReference>
<feature type="binding site" evidence="7">
    <location>
        <position position="338"/>
    </location>
    <ligand>
        <name>3-phosphoshikimate</name>
        <dbReference type="ChEBI" id="CHEBI:145989"/>
    </ligand>
</feature>
<comment type="catalytic activity">
    <reaction evidence="6">
        <text>3-phosphoshikimate + phosphoenolpyruvate = 5-O-(1-carboxyvinyl)-3-phosphoshikimate + phosphate</text>
        <dbReference type="Rhea" id="RHEA:21256"/>
        <dbReference type="ChEBI" id="CHEBI:43474"/>
        <dbReference type="ChEBI" id="CHEBI:57701"/>
        <dbReference type="ChEBI" id="CHEBI:58702"/>
        <dbReference type="ChEBI" id="CHEBI:145989"/>
        <dbReference type="EC" id="2.5.1.19"/>
    </reaction>
    <physiologicalReaction direction="left-to-right" evidence="6">
        <dbReference type="Rhea" id="RHEA:21257"/>
    </physiologicalReaction>
</comment>
<evidence type="ECO:0000256" key="7">
    <source>
        <dbReference type="HAMAP-Rule" id="MF_00210"/>
    </source>
</evidence>
<feature type="binding site" evidence="7">
    <location>
        <position position="170"/>
    </location>
    <ligand>
        <name>3-phosphoshikimate</name>
        <dbReference type="ChEBI" id="CHEBI:145989"/>
    </ligand>
</feature>
<evidence type="ECO:0000313" key="10">
    <source>
        <dbReference type="Proteomes" id="UP000190285"/>
    </source>
</evidence>
<dbReference type="GO" id="GO:0005737">
    <property type="term" value="C:cytoplasm"/>
    <property type="evidence" value="ECO:0007669"/>
    <property type="project" value="UniProtKB-SubCell"/>
</dbReference>
<dbReference type="OrthoDB" id="9809920at2"/>
<name>A0A1T5LZG6_9FIRM</name>
<feature type="binding site" evidence="7">
    <location>
        <position position="171"/>
    </location>
    <ligand>
        <name>phosphoenolpyruvate</name>
        <dbReference type="ChEBI" id="CHEBI:58702"/>
    </ligand>
</feature>
<evidence type="ECO:0000256" key="4">
    <source>
        <dbReference type="ARBA" id="ARBA00022679"/>
    </source>
</evidence>
<dbReference type="InterPro" id="IPR013792">
    <property type="entry name" value="RNA3'P_cycl/enolpyr_Trfase_a/b"/>
</dbReference>
<dbReference type="Pfam" id="PF00275">
    <property type="entry name" value="EPSP_synthase"/>
    <property type="match status" value="1"/>
</dbReference>
<accession>A0A1T5LZG6</accession>
<feature type="binding site" evidence="7">
    <location>
        <position position="385"/>
    </location>
    <ligand>
        <name>phosphoenolpyruvate</name>
        <dbReference type="ChEBI" id="CHEBI:58702"/>
    </ligand>
</feature>
<dbReference type="GO" id="GO:0008652">
    <property type="term" value="P:amino acid biosynthetic process"/>
    <property type="evidence" value="ECO:0007669"/>
    <property type="project" value="UniProtKB-KW"/>
</dbReference>
<dbReference type="InterPro" id="IPR023193">
    <property type="entry name" value="EPSP_synthase_CS"/>
</dbReference>
<dbReference type="STRING" id="36842.SAMN02194393_03589"/>
<evidence type="ECO:0000256" key="3">
    <source>
        <dbReference type="ARBA" id="ARBA00022605"/>
    </source>
</evidence>
<feature type="binding site" evidence="7">
    <location>
        <position position="411"/>
    </location>
    <ligand>
        <name>phosphoenolpyruvate</name>
        <dbReference type="ChEBI" id="CHEBI:58702"/>
    </ligand>
</feature>
<dbReference type="RefSeq" id="WP_079493427.1">
    <property type="nucleotide sequence ID" value="NZ_FUZT01000009.1"/>
</dbReference>
<comment type="caution">
    <text evidence="7">Lacks conserved residue(s) required for the propagation of feature annotation.</text>
</comment>
<dbReference type="Proteomes" id="UP000190285">
    <property type="component" value="Unassembled WGS sequence"/>
</dbReference>
<dbReference type="GO" id="GO:0003866">
    <property type="term" value="F:3-phosphoshikimate 1-carboxyvinyltransferase activity"/>
    <property type="evidence" value="ECO:0007669"/>
    <property type="project" value="UniProtKB-UniRule"/>
</dbReference>
<feature type="binding site" evidence="7">
    <location>
        <position position="21"/>
    </location>
    <ligand>
        <name>phosphoenolpyruvate</name>
        <dbReference type="ChEBI" id="CHEBI:58702"/>
    </ligand>
</feature>
<comment type="subcellular location">
    <subcellularLocation>
        <location evidence="7">Cytoplasm</location>
    </subcellularLocation>
</comment>
<sequence>MNTVKIYPNDLFGEINIPPSKSLSHRAIICGGLAEGVSNIDNLIFSDDIKATLKGMRSLGTRVQCIETQAHKETYCVKLEGNANLKVLDENIDCKESGSTLRFLIPFAGLTGDKITFTGRGKLVERPLDPYYRIFDKQNIKYKNEKGKLPLEVMGRLKPGTFEIDGNISSQFITGLMFVLPLLNGDSTLKITTELESKGYVDLTLDILKKFNIKIENNDYKEFNIKGNQQYKSGYYRVEGDFSQAAFWIVAGILGRNIKCKDLRIDSLQGDKVILDIIQKMNGKIQIEEDLIEVNQSRTKGIVIDASECPDLVPILAVLGSVSKGTTKIINAERLRIKESDRLKAISTELNKLGADVKELKDGLIIEGKEDLRGGVVVDSWNDHRIAMALAVASIKCIDPIIITGSNAVNKSYPSFWRDFAGLGGKIDERYLG</sequence>
<keyword evidence="5 7" id="KW-0057">Aromatic amino acid biosynthesis</keyword>
<proteinExistence type="inferred from homology"/>
<comment type="similarity">
    <text evidence="2 7">Belongs to the EPSP synthase family.</text>
</comment>
<dbReference type="InterPro" id="IPR001986">
    <property type="entry name" value="Enolpyruvate_Tfrase_dom"/>
</dbReference>
<feature type="domain" description="Enolpyruvate transferase" evidence="8">
    <location>
        <begin position="8"/>
        <end position="419"/>
    </location>
</feature>
<dbReference type="PANTHER" id="PTHR21090:SF5">
    <property type="entry name" value="PENTAFUNCTIONAL AROM POLYPEPTIDE"/>
    <property type="match status" value="1"/>
</dbReference>